<feature type="transmembrane region" description="Helical" evidence="10">
    <location>
        <begin position="336"/>
        <end position="354"/>
    </location>
</feature>
<feature type="compositionally biased region" description="Basic and acidic residues" evidence="9">
    <location>
        <begin position="19"/>
        <end position="32"/>
    </location>
</feature>
<evidence type="ECO:0000256" key="9">
    <source>
        <dbReference type="SAM" id="MobiDB-lite"/>
    </source>
</evidence>
<feature type="transmembrane region" description="Helical" evidence="10">
    <location>
        <begin position="948"/>
        <end position="968"/>
    </location>
</feature>
<dbReference type="InterPro" id="IPR039421">
    <property type="entry name" value="Type_1_exporter"/>
</dbReference>
<dbReference type="EMBL" id="WNKQ01000013">
    <property type="protein sequence ID" value="KAF5847460.1"/>
    <property type="molecule type" value="Genomic_DNA"/>
</dbReference>
<evidence type="ECO:0000256" key="2">
    <source>
        <dbReference type="ARBA" id="ARBA00007577"/>
    </source>
</evidence>
<dbReference type="PANTHER" id="PTHR43394">
    <property type="entry name" value="ATP-DEPENDENT PERMEASE MDL1, MITOCHONDRIAL"/>
    <property type="match status" value="1"/>
</dbReference>
<dbReference type="Proteomes" id="UP000624244">
    <property type="component" value="Unassembled WGS sequence"/>
</dbReference>
<gene>
    <name evidence="13" type="ORF">GGP41_000235</name>
</gene>
<evidence type="ECO:0000256" key="10">
    <source>
        <dbReference type="SAM" id="Phobius"/>
    </source>
</evidence>
<comment type="caution">
    <text evidence="13">The sequence shown here is derived from an EMBL/GenBank/DDBJ whole genome shotgun (WGS) entry which is preliminary data.</text>
</comment>
<dbReference type="CDD" id="cd18578">
    <property type="entry name" value="ABC_6TM_Pgp_ABCB1_D2_like"/>
    <property type="match status" value="1"/>
</dbReference>
<evidence type="ECO:0000256" key="4">
    <source>
        <dbReference type="ARBA" id="ARBA00022692"/>
    </source>
</evidence>
<dbReference type="PROSITE" id="PS00211">
    <property type="entry name" value="ABC_TRANSPORTER_1"/>
    <property type="match status" value="2"/>
</dbReference>
<keyword evidence="4 10" id="KW-0812">Transmembrane</keyword>
<evidence type="ECO:0000256" key="5">
    <source>
        <dbReference type="ARBA" id="ARBA00022741"/>
    </source>
</evidence>
<dbReference type="SMART" id="SM00382">
    <property type="entry name" value="AAA"/>
    <property type="match status" value="2"/>
</dbReference>
<dbReference type="CDD" id="cd18577">
    <property type="entry name" value="ABC_6TM_Pgp_ABCB1_D1_like"/>
    <property type="match status" value="1"/>
</dbReference>
<dbReference type="CDD" id="cd03249">
    <property type="entry name" value="ABC_MTABC3_MDL1_MDL2"/>
    <property type="match status" value="2"/>
</dbReference>
<feature type="transmembrane region" description="Helical" evidence="10">
    <location>
        <begin position="980"/>
        <end position="1004"/>
    </location>
</feature>
<dbReference type="SUPFAM" id="SSF52540">
    <property type="entry name" value="P-loop containing nucleoside triphosphate hydrolases"/>
    <property type="match status" value="2"/>
</dbReference>
<dbReference type="GO" id="GO:0005743">
    <property type="term" value="C:mitochondrial inner membrane"/>
    <property type="evidence" value="ECO:0007669"/>
    <property type="project" value="TreeGrafter"/>
</dbReference>
<feature type="transmembrane region" description="Helical" evidence="10">
    <location>
        <begin position="302"/>
        <end position="324"/>
    </location>
</feature>
<feature type="transmembrane region" description="Helical" evidence="10">
    <location>
        <begin position="224"/>
        <end position="244"/>
    </location>
</feature>
<protein>
    <submittedName>
        <fullName evidence="13">Uncharacterized protein</fullName>
    </submittedName>
</protein>
<keyword evidence="8 10" id="KW-0472">Membrane</keyword>
<feature type="region of interest" description="Disordered" evidence="9">
    <location>
        <begin position="655"/>
        <end position="674"/>
    </location>
</feature>
<feature type="domain" description="ABC transporter" evidence="11">
    <location>
        <begin position="1044"/>
        <end position="1280"/>
    </location>
</feature>
<comment type="subcellular location">
    <subcellularLocation>
        <location evidence="1">Membrane</location>
        <topology evidence="1">Multi-pass membrane protein</topology>
    </subcellularLocation>
</comment>
<dbReference type="PANTHER" id="PTHR43394:SF1">
    <property type="entry name" value="ATP-BINDING CASSETTE SUB-FAMILY B MEMBER 10, MITOCHONDRIAL"/>
    <property type="match status" value="1"/>
</dbReference>
<feature type="domain" description="ABC transmembrane type-1" evidence="12">
    <location>
        <begin position="724"/>
        <end position="1009"/>
    </location>
</feature>
<evidence type="ECO:0000259" key="12">
    <source>
        <dbReference type="PROSITE" id="PS50929"/>
    </source>
</evidence>
<dbReference type="InterPro" id="IPR036640">
    <property type="entry name" value="ABC1_TM_sf"/>
</dbReference>
<feature type="domain" description="ABC transporter" evidence="11">
    <location>
        <begin position="401"/>
        <end position="646"/>
    </location>
</feature>
<evidence type="ECO:0000256" key="6">
    <source>
        <dbReference type="ARBA" id="ARBA00022840"/>
    </source>
</evidence>
<dbReference type="Gene3D" id="1.20.1560.10">
    <property type="entry name" value="ABC transporter type 1, transmembrane domain"/>
    <property type="match status" value="2"/>
</dbReference>
<evidence type="ECO:0000259" key="11">
    <source>
        <dbReference type="PROSITE" id="PS50893"/>
    </source>
</evidence>
<sequence length="1287" mass="140820">MDHDDSAKAKATSEVISKAIDEKHEVQSEKESTSPTTTLSDKEKEIIDLQLTAPNLTVGYFSLFRYATAKDKAIMVVALIASIAAGAVMPLMTLVYGNFAGSFTGFSVDAVAVARFQHEIEKFTLYFVYLGIGAFITSYISIMGFSYTGERITRTIREHYLRAIFRQNIAFFDFLGSGEVTTRISSDMNLVQDGIGQKIGLFVTGVSMFVSAVIIGFIRSWKLSLIMLSATIALILMMGVNGTLMKKAQTLSIDEYATAASLAEEVLSSARNVAAYGTQKRLEEKYKVFVDRATRFDYRAKFWLSMMIAGMMGVLNLQYALAFWQGKRFLDDGELGVSNILTVVMALMIAGFSIGQNLPHIQAFGGATAAATKVFNTIERDSPIDPETDKGIIPDDFVGNLEFRNLKHVYPSRPDTTVLSGFNLSVPSGKMVALVGASGSGKSTIVGLLERFYLPMEGQIFLDGRDIATLNLRWLRQHIAIVSQEPVLFSTTIYESILHGLVNTEYANVSDEKKMKLIENAAKIANAHDFIMDLPDKYQTKVGERGGLLSGGQKQRIAIARAIVSDPKILLLDEATAALDTRSESLVQDALDRASQGRTTIVIAHRLSTIKKADNIVVMALGRIVEQGTHQELINLNSVYASLVQAQELTSKKTTDNRISHLDDPEKPTGGEADDQKLALLRTATSAPSEFLAKKDDKDRNYGAWELIKFSWEMNKGEHKAMTLGLMFSFLAGCNPAFQAIFLGNSINSLLSPGTSLGGHGVNFWCGMFLMLGLVIGFFYYVQGQTLSKGSAKLVGNVRIRAFRAMLRQDMEFFDGETVTSGALSNFLSSEANRLAGLSGSTLGTIISAGASIFVAFIAGCSFGWKLALVCSATIPLVIGCGYFRFYALTRMEKRTQETSDAASFACEAASSIRTVATLSLEKHLLAEYQAKLVDQGKGYFKFTNVSAVLYATSQGLNMLIFALVFWYGGQLLFRREYTVLQFFIVYSAIINGAQAAGSIFSFAPDMGEAKDAAKLLKSFLNRIPKIDHWSEDGKKIDHLVGKVELQDVRFTYPGRPDHRVLRGVNLTAEPGQFIALVGASGSGKSTVMQLLERFYDPTSGAVLVDEVPLTDYNLQDYRSQLAIVSQETTLYTGTIRENILADKEELGDDVVIQACKDANIYDFITSLPDGFNTLVGAKGALLSGGQRQRLAIARALLRDPKVLLLDEATSALDSTSERVVQDALDSASKGRTTIAIAHRLSTIQHADVIYVFDHGKIVERGRHDELVAKKGVYYELAKLQAIGAPQ</sequence>
<dbReference type="GO" id="GO:0090374">
    <property type="term" value="P:oligopeptide export from mitochondrion"/>
    <property type="evidence" value="ECO:0007669"/>
    <property type="project" value="TreeGrafter"/>
</dbReference>
<dbReference type="InterPro" id="IPR003439">
    <property type="entry name" value="ABC_transporter-like_ATP-bd"/>
</dbReference>
<reference evidence="13" key="1">
    <citation type="submission" date="2019-11" db="EMBL/GenBank/DDBJ databases">
        <title>Bipolaris sorokiniana Genome sequencing.</title>
        <authorList>
            <person name="Wang H."/>
        </authorList>
    </citation>
    <scope>NUCLEOTIDE SEQUENCE</scope>
</reference>
<evidence type="ECO:0000256" key="8">
    <source>
        <dbReference type="ARBA" id="ARBA00023136"/>
    </source>
</evidence>
<dbReference type="GO" id="GO:0015421">
    <property type="term" value="F:ABC-type oligopeptide transporter activity"/>
    <property type="evidence" value="ECO:0007669"/>
    <property type="project" value="TreeGrafter"/>
</dbReference>
<evidence type="ECO:0000256" key="7">
    <source>
        <dbReference type="ARBA" id="ARBA00022989"/>
    </source>
</evidence>
<accession>A0A8H5ZG54</accession>
<keyword evidence="3" id="KW-0813">Transport</keyword>
<organism evidence="13 14">
    <name type="scientific">Cochliobolus sativus</name>
    <name type="common">Common root rot and spot blotch fungus</name>
    <name type="synonym">Bipolaris sorokiniana</name>
    <dbReference type="NCBI Taxonomy" id="45130"/>
    <lineage>
        <taxon>Eukaryota</taxon>
        <taxon>Fungi</taxon>
        <taxon>Dikarya</taxon>
        <taxon>Ascomycota</taxon>
        <taxon>Pezizomycotina</taxon>
        <taxon>Dothideomycetes</taxon>
        <taxon>Pleosporomycetidae</taxon>
        <taxon>Pleosporales</taxon>
        <taxon>Pleosporineae</taxon>
        <taxon>Pleosporaceae</taxon>
        <taxon>Bipolaris</taxon>
    </lineage>
</organism>
<feature type="domain" description="ABC transmembrane type-1" evidence="12">
    <location>
        <begin position="76"/>
        <end position="356"/>
    </location>
</feature>
<evidence type="ECO:0000313" key="14">
    <source>
        <dbReference type="Proteomes" id="UP000624244"/>
    </source>
</evidence>
<keyword evidence="6" id="KW-0067">ATP-binding</keyword>
<keyword evidence="5" id="KW-0547">Nucleotide-binding</keyword>
<dbReference type="FunFam" id="3.40.50.300:FF:000205">
    <property type="entry name" value="ABC transporter B family member 4"/>
    <property type="match status" value="1"/>
</dbReference>
<feature type="transmembrane region" description="Helical" evidence="10">
    <location>
        <begin position="199"/>
        <end position="218"/>
    </location>
</feature>
<feature type="transmembrane region" description="Helical" evidence="10">
    <location>
        <begin position="721"/>
        <end position="742"/>
    </location>
</feature>
<dbReference type="GO" id="GO:0005524">
    <property type="term" value="F:ATP binding"/>
    <property type="evidence" value="ECO:0007669"/>
    <property type="project" value="UniProtKB-KW"/>
</dbReference>
<dbReference type="FunFam" id="3.40.50.300:FF:000967">
    <property type="entry name" value="ABC multidrug transporter mdr4"/>
    <property type="match status" value="1"/>
</dbReference>
<dbReference type="FunFam" id="1.20.1560.10:FF:000102">
    <property type="entry name" value="ABC multidrug transporter Mdr1"/>
    <property type="match status" value="1"/>
</dbReference>
<feature type="region of interest" description="Disordered" evidence="9">
    <location>
        <begin position="1"/>
        <end position="39"/>
    </location>
</feature>
<dbReference type="Pfam" id="PF00664">
    <property type="entry name" value="ABC_membrane"/>
    <property type="match status" value="2"/>
</dbReference>
<evidence type="ECO:0000256" key="1">
    <source>
        <dbReference type="ARBA" id="ARBA00004141"/>
    </source>
</evidence>
<comment type="similarity">
    <text evidence="2">Belongs to the ABC transporter superfamily. ABCB family. Multidrug resistance exporter (TC 3.A.1.201) subfamily.</text>
</comment>
<feature type="transmembrane region" description="Helical" evidence="10">
    <location>
        <begin position="865"/>
        <end position="886"/>
    </location>
</feature>
<dbReference type="InterPro" id="IPR011527">
    <property type="entry name" value="ABC1_TM_dom"/>
</dbReference>
<feature type="transmembrane region" description="Helical" evidence="10">
    <location>
        <begin position="73"/>
        <end position="96"/>
    </location>
</feature>
<dbReference type="Gene3D" id="3.40.50.300">
    <property type="entry name" value="P-loop containing nucleotide triphosphate hydrolases"/>
    <property type="match status" value="2"/>
</dbReference>
<dbReference type="PROSITE" id="PS50929">
    <property type="entry name" value="ABC_TM1F"/>
    <property type="match status" value="2"/>
</dbReference>
<feature type="transmembrane region" description="Helical" evidence="10">
    <location>
        <begin position="835"/>
        <end position="859"/>
    </location>
</feature>
<dbReference type="SUPFAM" id="SSF90123">
    <property type="entry name" value="ABC transporter transmembrane region"/>
    <property type="match status" value="2"/>
</dbReference>
<dbReference type="InterPro" id="IPR003593">
    <property type="entry name" value="AAA+_ATPase"/>
</dbReference>
<name>A0A8H5ZG54_COCSA</name>
<feature type="transmembrane region" description="Helical" evidence="10">
    <location>
        <begin position="762"/>
        <end position="782"/>
    </location>
</feature>
<feature type="transmembrane region" description="Helical" evidence="10">
    <location>
        <begin position="126"/>
        <end position="147"/>
    </location>
</feature>
<dbReference type="Pfam" id="PF00005">
    <property type="entry name" value="ABC_tran"/>
    <property type="match status" value="2"/>
</dbReference>
<dbReference type="InterPro" id="IPR027417">
    <property type="entry name" value="P-loop_NTPase"/>
</dbReference>
<proteinExistence type="inferred from homology"/>
<dbReference type="GO" id="GO:0016887">
    <property type="term" value="F:ATP hydrolysis activity"/>
    <property type="evidence" value="ECO:0007669"/>
    <property type="project" value="InterPro"/>
</dbReference>
<dbReference type="PROSITE" id="PS50893">
    <property type="entry name" value="ABC_TRANSPORTER_2"/>
    <property type="match status" value="2"/>
</dbReference>
<evidence type="ECO:0000313" key="13">
    <source>
        <dbReference type="EMBL" id="KAF5847460.1"/>
    </source>
</evidence>
<keyword evidence="7 10" id="KW-1133">Transmembrane helix</keyword>
<evidence type="ECO:0000256" key="3">
    <source>
        <dbReference type="ARBA" id="ARBA00022448"/>
    </source>
</evidence>
<dbReference type="InterPro" id="IPR017871">
    <property type="entry name" value="ABC_transporter-like_CS"/>
</dbReference>